<dbReference type="SMART" id="SM00153">
    <property type="entry name" value="VHP"/>
    <property type="match status" value="1"/>
</dbReference>
<dbReference type="InterPro" id="IPR003128">
    <property type="entry name" value="Villin_headpiece"/>
</dbReference>
<evidence type="ECO:0000256" key="4">
    <source>
        <dbReference type="ARBA" id="ARBA00022490"/>
    </source>
</evidence>
<dbReference type="HOGENOM" id="CLU_002568_3_1_1"/>
<dbReference type="CDD" id="cd11290">
    <property type="entry name" value="gelsolin_S1_like"/>
    <property type="match status" value="1"/>
</dbReference>
<name>B3S5C5_TRIAD</name>
<dbReference type="EMBL" id="DS985250">
    <property type="protein sequence ID" value="EDV22113.1"/>
    <property type="molecule type" value="Genomic_DNA"/>
</dbReference>
<keyword evidence="11" id="KW-1185">Reference proteome</keyword>
<dbReference type="InParanoid" id="B3S5C5"/>
<keyword evidence="4" id="KW-0963">Cytoplasm</keyword>
<dbReference type="FunCoup" id="B3S5C5">
    <property type="interactions" value="144"/>
</dbReference>
<dbReference type="InterPro" id="IPR036886">
    <property type="entry name" value="Villin_headpiece_dom_sf"/>
</dbReference>
<evidence type="ECO:0000256" key="5">
    <source>
        <dbReference type="ARBA" id="ARBA00022737"/>
    </source>
</evidence>
<dbReference type="FunFam" id="3.40.20.10:FF:000001">
    <property type="entry name" value="Gelsolin"/>
    <property type="match status" value="1"/>
</dbReference>
<evidence type="ECO:0000256" key="6">
    <source>
        <dbReference type="ARBA" id="ARBA00022837"/>
    </source>
</evidence>
<dbReference type="CDD" id="cd11289">
    <property type="entry name" value="gelsolin_S2_like"/>
    <property type="match status" value="1"/>
</dbReference>
<evidence type="ECO:0000256" key="3">
    <source>
        <dbReference type="ARBA" id="ARBA00022467"/>
    </source>
</evidence>
<dbReference type="PROSITE" id="PS51089">
    <property type="entry name" value="HP"/>
    <property type="match status" value="1"/>
</dbReference>
<dbReference type="CTD" id="6756607"/>
<evidence type="ECO:0000256" key="7">
    <source>
        <dbReference type="ARBA" id="ARBA00023203"/>
    </source>
</evidence>
<evidence type="ECO:0000259" key="9">
    <source>
        <dbReference type="PROSITE" id="PS51089"/>
    </source>
</evidence>
<dbReference type="Pfam" id="PF02209">
    <property type="entry name" value="VHP"/>
    <property type="match status" value="1"/>
</dbReference>
<dbReference type="GO" id="GO:0008154">
    <property type="term" value="P:actin polymerization or depolymerization"/>
    <property type="evidence" value="ECO:0000318"/>
    <property type="project" value="GO_Central"/>
</dbReference>
<dbReference type="Proteomes" id="UP000009022">
    <property type="component" value="Unassembled WGS sequence"/>
</dbReference>
<gene>
    <name evidence="10" type="ORF">TRIADDRAFT_29352</name>
</gene>
<dbReference type="CDD" id="cd11288">
    <property type="entry name" value="gelsolin_S5_like"/>
    <property type="match status" value="1"/>
</dbReference>
<dbReference type="eggNOG" id="KOG0443">
    <property type="taxonomic scope" value="Eukaryota"/>
</dbReference>
<keyword evidence="3" id="KW-0117">Actin capping</keyword>
<dbReference type="PANTHER" id="PTHR11977">
    <property type="entry name" value="VILLIN"/>
    <property type="match status" value="1"/>
</dbReference>
<proteinExistence type="inferred from homology"/>
<keyword evidence="5" id="KW-0677">Repeat</keyword>
<protein>
    <recommendedName>
        <fullName evidence="9">HP domain-containing protein</fullName>
    </recommendedName>
</protein>
<dbReference type="InterPro" id="IPR007122">
    <property type="entry name" value="Villin/Gelsolin"/>
</dbReference>
<evidence type="ECO:0000313" key="10">
    <source>
        <dbReference type="EMBL" id="EDV22113.1"/>
    </source>
</evidence>
<dbReference type="SUPFAM" id="SSF55753">
    <property type="entry name" value="Actin depolymerizing proteins"/>
    <property type="match status" value="6"/>
</dbReference>
<dbReference type="Gene3D" id="3.40.20.10">
    <property type="entry name" value="Severin"/>
    <property type="match status" value="6"/>
</dbReference>
<evidence type="ECO:0000256" key="1">
    <source>
        <dbReference type="ARBA" id="ARBA00004245"/>
    </source>
</evidence>
<dbReference type="InterPro" id="IPR007123">
    <property type="entry name" value="Gelsolin-like_dom"/>
</dbReference>
<dbReference type="STRING" id="10228.B3S5C5"/>
<dbReference type="Pfam" id="PF00626">
    <property type="entry name" value="Gelsolin"/>
    <property type="match status" value="6"/>
</dbReference>
<dbReference type="PANTHER" id="PTHR11977:SF123">
    <property type="entry name" value="GELSOLIN"/>
    <property type="match status" value="1"/>
</dbReference>
<dbReference type="GO" id="GO:0005546">
    <property type="term" value="F:phosphatidylinositol-4,5-bisphosphate binding"/>
    <property type="evidence" value="ECO:0000318"/>
    <property type="project" value="GO_Central"/>
</dbReference>
<dbReference type="SUPFAM" id="SSF47050">
    <property type="entry name" value="VHP, Villin headpiece domain"/>
    <property type="match status" value="1"/>
</dbReference>
<evidence type="ECO:0000313" key="11">
    <source>
        <dbReference type="Proteomes" id="UP000009022"/>
    </source>
</evidence>
<evidence type="ECO:0000256" key="8">
    <source>
        <dbReference type="ARBA" id="ARBA00023212"/>
    </source>
</evidence>
<dbReference type="PhylomeDB" id="B3S5C5"/>
<sequence>MSDPAFEEAGKTPGLEIWRIEKLEVVKQEPETYGKFYNGDSYICLSTKKKNNKLCWDIHFWLGEETSQDESGVAAYKTVELDELLGGSPVQHREVQNHESSLFLSYFKQGVCYAEGGVESGFKKVERGAYEKRLLHIKGKRQVRVYPVEVNVTSLNDGDCFILDDGEKIYCWCGKDSSRKERMKASDVARGIRDGERGGKARIYIIDDGEDDDSEFFEALGGFNREQVLSAEAGGDDVSFEEESAEHIRLYRISDASGDLETTEVDEKPLKYEHLDHNDSFILDTGGKGIFAWVGSKCTKAEKRSAMSQAVKFIEERNYPKWTPVTQVMDGDENALFKQYFASWPSRNIVIAAPKPSQSNIAQVSQDEIDLKALHQQHIQKKQTTLPDNGDGRVKIWRIENFQKVPVDEEVYGKFYGGDSYILLYKYLKHGTEQYIIYFWLGLKSSQDEQASAAALVTAMDDNLDGMATQIRVVQNKEPEHFLLIFKGKLVIFENVNDKDSYDTDGVMLFQIHGTTAFNTKAIQVAERASSLNSNDVFVLKTPQETAIWVGKGANNDEKDMGKTIAKFISPKTDIGVVNEGHEPEWFWPALGGKTEYASGERLQEATLSQPPRLFQCSNASGKFKVEEIPDFDQESDLSEDDVMLLDTYDEVFVWIGEGARPEEKKAALELAVKYVKSDTSGRDINNTTMVQVKQGSEPIAFTCNFVAWDLNKWSNGKSYADLKAELGKENAGVTLISDVSYPVISTSELAKYNKKYDYEFLISPDLPEEIDACHKERYLTDEDFEKVFNITREEFEAKPQWRQQLLKKQKKLF</sequence>
<accession>B3S5C5</accession>
<dbReference type="GO" id="GO:0051014">
    <property type="term" value="P:actin filament severing"/>
    <property type="evidence" value="ECO:0000318"/>
    <property type="project" value="GO_Central"/>
</dbReference>
<dbReference type="GO" id="GO:0005737">
    <property type="term" value="C:cytoplasm"/>
    <property type="evidence" value="ECO:0000318"/>
    <property type="project" value="GO_Central"/>
</dbReference>
<dbReference type="RefSeq" id="XP_002115268.1">
    <property type="nucleotide sequence ID" value="XM_002115232.1"/>
</dbReference>
<feature type="domain" description="HP" evidence="9">
    <location>
        <begin position="751"/>
        <end position="814"/>
    </location>
</feature>
<dbReference type="InterPro" id="IPR029006">
    <property type="entry name" value="ADF-H/Gelsolin-like_dom_sf"/>
</dbReference>
<dbReference type="CDD" id="cd11292">
    <property type="entry name" value="gelsolin_S3_like"/>
    <property type="match status" value="1"/>
</dbReference>
<dbReference type="AlphaFoldDB" id="B3S5C5"/>
<dbReference type="OrthoDB" id="6375767at2759"/>
<evidence type="ECO:0000256" key="2">
    <source>
        <dbReference type="ARBA" id="ARBA00008418"/>
    </source>
</evidence>
<dbReference type="GO" id="GO:0015629">
    <property type="term" value="C:actin cytoskeleton"/>
    <property type="evidence" value="ECO:0000318"/>
    <property type="project" value="GO_Central"/>
</dbReference>
<dbReference type="GO" id="GO:0051015">
    <property type="term" value="F:actin filament binding"/>
    <property type="evidence" value="ECO:0000318"/>
    <property type="project" value="GO_Central"/>
</dbReference>
<dbReference type="Gene3D" id="1.10.950.10">
    <property type="entry name" value="Villin headpiece domain"/>
    <property type="match status" value="1"/>
</dbReference>
<dbReference type="PRINTS" id="PR00597">
    <property type="entry name" value="GELSOLIN"/>
</dbReference>
<dbReference type="FunFam" id="3.40.20.10:FF:000005">
    <property type="entry name" value="Gelsolin"/>
    <property type="match status" value="1"/>
</dbReference>
<dbReference type="KEGG" id="tad:TRIADDRAFT_29352"/>
<dbReference type="SMART" id="SM00262">
    <property type="entry name" value="GEL"/>
    <property type="match status" value="6"/>
</dbReference>
<keyword evidence="8" id="KW-0206">Cytoskeleton</keyword>
<keyword evidence="6" id="KW-0106">Calcium</keyword>
<dbReference type="CDD" id="cd11291">
    <property type="entry name" value="gelsolin_S6_like"/>
    <property type="match status" value="1"/>
</dbReference>
<reference evidence="10 11" key="1">
    <citation type="journal article" date="2008" name="Nature">
        <title>The Trichoplax genome and the nature of placozoans.</title>
        <authorList>
            <person name="Srivastava M."/>
            <person name="Begovic E."/>
            <person name="Chapman J."/>
            <person name="Putnam N.H."/>
            <person name="Hellsten U."/>
            <person name="Kawashima T."/>
            <person name="Kuo A."/>
            <person name="Mitros T."/>
            <person name="Salamov A."/>
            <person name="Carpenter M.L."/>
            <person name="Signorovitch A.Y."/>
            <person name="Moreno M.A."/>
            <person name="Kamm K."/>
            <person name="Grimwood J."/>
            <person name="Schmutz J."/>
            <person name="Shapiro H."/>
            <person name="Grigoriev I.V."/>
            <person name="Buss L.W."/>
            <person name="Schierwater B."/>
            <person name="Dellaporta S.L."/>
            <person name="Rokhsar D.S."/>
        </authorList>
    </citation>
    <scope>NUCLEOTIDE SEQUENCE [LARGE SCALE GENOMIC DNA]</scope>
    <source>
        <strain evidence="10 11">Grell-BS-1999</strain>
    </source>
</reference>
<dbReference type="GeneID" id="6756607"/>
<dbReference type="CDD" id="cd11293">
    <property type="entry name" value="gelsolin_S4_like"/>
    <property type="match status" value="1"/>
</dbReference>
<organism evidence="10 11">
    <name type="scientific">Trichoplax adhaerens</name>
    <name type="common">Trichoplax reptans</name>
    <dbReference type="NCBI Taxonomy" id="10228"/>
    <lineage>
        <taxon>Eukaryota</taxon>
        <taxon>Metazoa</taxon>
        <taxon>Placozoa</taxon>
        <taxon>Uniplacotomia</taxon>
        <taxon>Trichoplacea</taxon>
        <taxon>Trichoplacidae</taxon>
        <taxon>Trichoplax</taxon>
    </lineage>
</organism>
<comment type="subcellular location">
    <subcellularLocation>
        <location evidence="1">Cytoplasm</location>
        <location evidence="1">Cytoskeleton</location>
    </subcellularLocation>
</comment>
<dbReference type="OMA" id="DYKKGHQ"/>
<keyword evidence="7" id="KW-0009">Actin-binding</keyword>
<dbReference type="FunFam" id="3.40.20.10:FF:000002">
    <property type="entry name" value="Gelsolin"/>
    <property type="match status" value="1"/>
</dbReference>
<dbReference type="GO" id="GO:0051016">
    <property type="term" value="P:barbed-end actin filament capping"/>
    <property type="evidence" value="ECO:0000318"/>
    <property type="project" value="GO_Central"/>
</dbReference>
<comment type="similarity">
    <text evidence="2">Belongs to the villin/gelsolin family.</text>
</comment>